<reference evidence="2 3" key="1">
    <citation type="submission" date="2023-10" db="EMBL/GenBank/DDBJ databases">
        <title>Microbacterium xanthum sp. nov., isolated from seaweed.</title>
        <authorList>
            <person name="Lee S.D."/>
        </authorList>
    </citation>
    <scope>NUCLEOTIDE SEQUENCE [LARGE SCALE GENOMIC DNA]</scope>
    <source>
        <strain evidence="2 3">KCTC 19124</strain>
    </source>
</reference>
<evidence type="ECO:0000313" key="2">
    <source>
        <dbReference type="EMBL" id="MDZ8160460.1"/>
    </source>
</evidence>
<keyword evidence="3" id="KW-1185">Reference proteome</keyword>
<dbReference type="EMBL" id="JAWJYN010000001">
    <property type="protein sequence ID" value="MDZ8160460.1"/>
    <property type="molecule type" value="Genomic_DNA"/>
</dbReference>
<proteinExistence type="predicted"/>
<evidence type="ECO:0000313" key="3">
    <source>
        <dbReference type="Proteomes" id="UP001291912"/>
    </source>
</evidence>
<sequence>MSGDTPRRRRHSPAVYRRRRLAVLLVLMVVVAGLVWLFVAQPWQAWAASESGPTPTPTASSASPTATPSPTASETPAAQASASPEESETPTATPCVARDLTVEAVTDKSEYAAGENPLLSIRLTNNGADCTLNVGTSAQSFTVMSGSDVWWRSTDCQSEPSDMLVLLEAGQTVESSTPVEWDRTRSSVDTCSEAGRPGAPGGGASYYLDVEIGGVSSTEPAYFLLY</sequence>
<comment type="caution">
    <text evidence="2">The sequence shown here is derived from an EMBL/GenBank/DDBJ whole genome shotgun (WGS) entry which is preliminary data.</text>
</comment>
<accession>A0ABU5N2Z6</accession>
<protein>
    <recommendedName>
        <fullName evidence="4">DUF4232 domain-containing protein</fullName>
    </recommendedName>
</protein>
<evidence type="ECO:0008006" key="4">
    <source>
        <dbReference type="Google" id="ProtNLM"/>
    </source>
</evidence>
<feature type="region of interest" description="Disordered" evidence="1">
    <location>
        <begin position="48"/>
        <end position="97"/>
    </location>
</feature>
<dbReference type="Proteomes" id="UP001291912">
    <property type="component" value="Unassembled WGS sequence"/>
</dbReference>
<feature type="compositionally biased region" description="Low complexity" evidence="1">
    <location>
        <begin position="48"/>
        <end position="94"/>
    </location>
</feature>
<name>A0ABU5N2Z6_9MICO</name>
<evidence type="ECO:0000256" key="1">
    <source>
        <dbReference type="SAM" id="MobiDB-lite"/>
    </source>
</evidence>
<organism evidence="2 3">
    <name type="scientific">Microbacterium aquimaris</name>
    <dbReference type="NCBI Taxonomy" id="459816"/>
    <lineage>
        <taxon>Bacteria</taxon>
        <taxon>Bacillati</taxon>
        <taxon>Actinomycetota</taxon>
        <taxon>Actinomycetes</taxon>
        <taxon>Micrococcales</taxon>
        <taxon>Microbacteriaceae</taxon>
        <taxon>Microbacterium</taxon>
    </lineage>
</organism>
<dbReference type="RefSeq" id="WP_194423178.1">
    <property type="nucleotide sequence ID" value="NZ_BAAAPT010000001.1"/>
</dbReference>
<gene>
    <name evidence="2" type="ORF">R2Q92_01330</name>
</gene>